<name>K0ILJ3_NITGG</name>
<proteinExistence type="predicted"/>
<dbReference type="KEGG" id="nga:Ngar_c35450"/>
<protein>
    <submittedName>
        <fullName evidence="1">Uncharacterized protein</fullName>
    </submittedName>
</protein>
<dbReference type="AlphaFoldDB" id="K0ILJ3"/>
<dbReference type="EMBL" id="CP002408">
    <property type="protein sequence ID" value="AFU60458.1"/>
    <property type="molecule type" value="Genomic_DNA"/>
</dbReference>
<reference evidence="1 2" key="1">
    <citation type="journal article" date="2012" name="Environ. Microbiol.">
        <title>The genome of the ammonia-oxidizing Candidatus Nitrososphaera gargensis: insights into metabolic versatility and environmental adaptations.</title>
        <authorList>
            <person name="Spang A."/>
            <person name="Poehlein A."/>
            <person name="Offre P."/>
            <person name="Zumbragel S."/>
            <person name="Haider S."/>
            <person name="Rychlik N."/>
            <person name="Nowka B."/>
            <person name="Schmeisser C."/>
            <person name="Lebedeva E.V."/>
            <person name="Rattei T."/>
            <person name="Bohm C."/>
            <person name="Schmid M."/>
            <person name="Galushko A."/>
            <person name="Hatzenpichler R."/>
            <person name="Weinmaier T."/>
            <person name="Daniel R."/>
            <person name="Schleper C."/>
            <person name="Spieck E."/>
            <person name="Streit W."/>
            <person name="Wagner M."/>
        </authorList>
    </citation>
    <scope>NUCLEOTIDE SEQUENCE [LARGE SCALE GENOMIC DNA]</scope>
    <source>
        <strain evidence="2">Ga9.2</strain>
    </source>
</reference>
<dbReference type="BioCyc" id="CNIT1237085:G1324-3546-MONOMER"/>
<dbReference type="Proteomes" id="UP000008037">
    <property type="component" value="Chromosome"/>
</dbReference>
<dbReference type="HOGENOM" id="CLU_3039188_0_0_2"/>
<evidence type="ECO:0000313" key="1">
    <source>
        <dbReference type="EMBL" id="AFU60458.1"/>
    </source>
</evidence>
<evidence type="ECO:0000313" key="2">
    <source>
        <dbReference type="Proteomes" id="UP000008037"/>
    </source>
</evidence>
<keyword evidence="2" id="KW-1185">Reference proteome</keyword>
<gene>
    <name evidence="1" type="ordered locus">Ngar_c35450</name>
</gene>
<dbReference type="STRING" id="1237085.Ngar_c35450"/>
<dbReference type="InParanoid" id="K0ILJ3"/>
<sequence length="54" mass="6137">MAKNLILSSLEYDRCPKGLTTNQGIPREINSRPNDIETRLLFGNSMKIKCVRNS</sequence>
<organism evidence="1 2">
    <name type="scientific">Nitrososphaera gargensis (strain Ga9.2)</name>
    <dbReference type="NCBI Taxonomy" id="1237085"/>
    <lineage>
        <taxon>Archaea</taxon>
        <taxon>Nitrososphaerota</taxon>
        <taxon>Nitrososphaeria</taxon>
        <taxon>Nitrososphaerales</taxon>
        <taxon>Nitrososphaeraceae</taxon>
        <taxon>Nitrososphaera</taxon>
    </lineage>
</organism>
<accession>K0ILJ3</accession>